<evidence type="ECO:0000313" key="1">
    <source>
        <dbReference type="EMBL" id="QBK84922.1"/>
    </source>
</evidence>
<dbReference type="SUPFAM" id="SSF56784">
    <property type="entry name" value="HAD-like"/>
    <property type="match status" value="1"/>
</dbReference>
<proteinExistence type="predicted"/>
<reference evidence="1" key="1">
    <citation type="journal article" date="2019" name="MBio">
        <title>Virus Genomes from Deep Sea Sediments Expand the Ocean Megavirome and Support Independent Origins of Viral Gigantism.</title>
        <authorList>
            <person name="Backstrom D."/>
            <person name="Yutin N."/>
            <person name="Jorgensen S.L."/>
            <person name="Dharamshi J."/>
            <person name="Homa F."/>
            <person name="Zaremba-Niedwiedzka K."/>
            <person name="Spang A."/>
            <person name="Wolf Y.I."/>
            <person name="Koonin E.V."/>
            <person name="Ettema T.J."/>
        </authorList>
    </citation>
    <scope>NUCLEOTIDE SEQUENCE</scope>
</reference>
<dbReference type="InterPro" id="IPR036412">
    <property type="entry name" value="HAD-like_sf"/>
</dbReference>
<dbReference type="Gene3D" id="3.40.50.1000">
    <property type="entry name" value="HAD superfamily/HAD-like"/>
    <property type="match status" value="1"/>
</dbReference>
<dbReference type="EMBL" id="MK500300">
    <property type="protein sequence ID" value="QBK84922.1"/>
    <property type="molecule type" value="Genomic_DNA"/>
</dbReference>
<organism evidence="1">
    <name type="scientific">Pithovirus LCDPAC02</name>
    <dbReference type="NCBI Taxonomy" id="2506601"/>
    <lineage>
        <taxon>Viruses</taxon>
        <taxon>Pithoviruses</taxon>
    </lineage>
</organism>
<name>A0A481YNQ8_9VIRU</name>
<protein>
    <submittedName>
        <fullName evidence="1">Uncharacterized protein</fullName>
    </submittedName>
</protein>
<sequence length="159" mass="19032">MINLKFDEECFIFIDFDDTICGRNTDLFNKLMEENKFDEAFKLPKVLLPGIKNFFNLLHENKISNIYIVTKNEDTESIIEILEKCGIYNQIKKILTQRNEIINGKTKTIWKGQIIKEFLKDKNKDKNLTIYFFDDIDVNVKNVKNELFYYKNLYCYLVQ</sequence>
<gene>
    <name evidence="1" type="ORF">LCDPAC02_01210</name>
</gene>
<accession>A0A481YNQ8</accession>
<dbReference type="InterPro" id="IPR023214">
    <property type="entry name" value="HAD_sf"/>
</dbReference>